<reference evidence="2 3" key="1">
    <citation type="submission" date="2019-04" db="EMBL/GenBank/DDBJ databases">
        <title>Niastella caeni sp. nov., isolated from activated sludge.</title>
        <authorList>
            <person name="Sheng M."/>
        </authorList>
    </citation>
    <scope>NUCLEOTIDE SEQUENCE [LARGE SCALE GENOMIC DNA]</scope>
    <source>
        <strain evidence="2 3">HX-2-15</strain>
    </source>
</reference>
<organism evidence="2 3">
    <name type="scientific">Niastella caeni</name>
    <dbReference type="NCBI Taxonomy" id="2569763"/>
    <lineage>
        <taxon>Bacteria</taxon>
        <taxon>Pseudomonadati</taxon>
        <taxon>Bacteroidota</taxon>
        <taxon>Chitinophagia</taxon>
        <taxon>Chitinophagales</taxon>
        <taxon>Chitinophagaceae</taxon>
        <taxon>Niastella</taxon>
    </lineage>
</organism>
<sequence length="296" mass="33806">MGNNIPPFLSHPCRQSCLNLKREMDSLYKKLLTYSYNIVGSYEDAKDLVQDALEKYVGVDESTVLNKENYLTRSVINHSLNFKKQICRQSKYGVWLPEPVPTETPDAGLIKENVARYSLLVLMEKLTPRERAVFILKEAFDYSHEEIAGLLNISTYNSRKLLSRSKKALHQPAMRHAIHNRKIVASYIEAITSGNVKELEKLLTEDVKVYADGGSKVKVIGESVTGRTATVQLLLLVYNQYQSNYTCRIHFFNHEPAVCFFDKHKMVICQILHIRENKVAGLYAILDVAKLPLITR</sequence>
<evidence type="ECO:0000259" key="1">
    <source>
        <dbReference type="Pfam" id="PF08281"/>
    </source>
</evidence>
<dbReference type="GO" id="GO:0003677">
    <property type="term" value="F:DNA binding"/>
    <property type="evidence" value="ECO:0007669"/>
    <property type="project" value="InterPro"/>
</dbReference>
<dbReference type="Gene3D" id="1.10.10.10">
    <property type="entry name" value="Winged helix-like DNA-binding domain superfamily/Winged helix DNA-binding domain"/>
    <property type="match status" value="1"/>
</dbReference>
<accession>A0A4S8HGY6</accession>
<name>A0A4S8HGY6_9BACT</name>
<dbReference type="SUPFAM" id="SSF54427">
    <property type="entry name" value="NTF2-like"/>
    <property type="match status" value="1"/>
</dbReference>
<dbReference type="AlphaFoldDB" id="A0A4S8HGY6"/>
<dbReference type="SUPFAM" id="SSF88659">
    <property type="entry name" value="Sigma3 and sigma4 domains of RNA polymerase sigma factors"/>
    <property type="match status" value="1"/>
</dbReference>
<gene>
    <name evidence="2" type="ORF">FAM09_27905</name>
</gene>
<dbReference type="GO" id="GO:0006352">
    <property type="term" value="P:DNA-templated transcription initiation"/>
    <property type="evidence" value="ECO:0007669"/>
    <property type="project" value="InterPro"/>
</dbReference>
<dbReference type="GO" id="GO:0016987">
    <property type="term" value="F:sigma factor activity"/>
    <property type="evidence" value="ECO:0007669"/>
    <property type="project" value="InterPro"/>
</dbReference>
<dbReference type="Proteomes" id="UP000306918">
    <property type="component" value="Unassembled WGS sequence"/>
</dbReference>
<evidence type="ECO:0000313" key="2">
    <source>
        <dbReference type="EMBL" id="THU32012.1"/>
    </source>
</evidence>
<dbReference type="InterPro" id="IPR013325">
    <property type="entry name" value="RNA_pol_sigma_r2"/>
</dbReference>
<dbReference type="CDD" id="cd06171">
    <property type="entry name" value="Sigma70_r4"/>
    <property type="match status" value="1"/>
</dbReference>
<dbReference type="OrthoDB" id="3211555at2"/>
<dbReference type="InterPro" id="IPR036388">
    <property type="entry name" value="WH-like_DNA-bd_sf"/>
</dbReference>
<dbReference type="Gene3D" id="3.10.450.50">
    <property type="match status" value="1"/>
</dbReference>
<dbReference type="Pfam" id="PF08281">
    <property type="entry name" value="Sigma70_r4_2"/>
    <property type="match status" value="1"/>
</dbReference>
<dbReference type="InterPro" id="IPR052704">
    <property type="entry name" value="ECF_Sigma-70_Domain"/>
</dbReference>
<dbReference type="PANTHER" id="PTHR30173">
    <property type="entry name" value="SIGMA 19 FACTOR"/>
    <property type="match status" value="1"/>
</dbReference>
<dbReference type="InterPro" id="IPR013249">
    <property type="entry name" value="RNA_pol_sigma70_r4_t2"/>
</dbReference>
<feature type="domain" description="RNA polymerase sigma factor 70 region 4 type 2" evidence="1">
    <location>
        <begin position="119"/>
        <end position="169"/>
    </location>
</feature>
<dbReference type="InterPro" id="IPR013324">
    <property type="entry name" value="RNA_pol_sigma_r3/r4-like"/>
</dbReference>
<proteinExistence type="predicted"/>
<dbReference type="InterPro" id="IPR032710">
    <property type="entry name" value="NTF2-like_dom_sf"/>
</dbReference>
<dbReference type="SUPFAM" id="SSF88946">
    <property type="entry name" value="Sigma2 domain of RNA polymerase sigma factors"/>
    <property type="match status" value="1"/>
</dbReference>
<dbReference type="PANTHER" id="PTHR30173:SF36">
    <property type="entry name" value="ECF RNA POLYMERASE SIGMA FACTOR SIGJ"/>
    <property type="match status" value="1"/>
</dbReference>
<evidence type="ECO:0000313" key="3">
    <source>
        <dbReference type="Proteomes" id="UP000306918"/>
    </source>
</evidence>
<keyword evidence="3" id="KW-1185">Reference proteome</keyword>
<protein>
    <submittedName>
        <fullName evidence="2">RNA polymerase subunit sigma-24</fullName>
    </submittedName>
</protein>
<comment type="caution">
    <text evidence="2">The sequence shown here is derived from an EMBL/GenBank/DDBJ whole genome shotgun (WGS) entry which is preliminary data.</text>
</comment>
<dbReference type="EMBL" id="STFF01000012">
    <property type="protein sequence ID" value="THU32012.1"/>
    <property type="molecule type" value="Genomic_DNA"/>
</dbReference>